<dbReference type="PANTHER" id="PTHR43775">
    <property type="entry name" value="FATTY ACID SYNTHASE"/>
    <property type="match status" value="1"/>
</dbReference>
<dbReference type="InterPro" id="IPR009081">
    <property type="entry name" value="PP-bd_ACP"/>
</dbReference>
<dbReference type="InterPro" id="IPR016035">
    <property type="entry name" value="Acyl_Trfase/lysoPLipase"/>
</dbReference>
<dbReference type="RefSeq" id="WP_344901068.1">
    <property type="nucleotide sequence ID" value="NZ_BAAAWD010000015.1"/>
</dbReference>
<dbReference type="InterPro" id="IPR016039">
    <property type="entry name" value="Thiolase-like"/>
</dbReference>
<feature type="domain" description="Carrier" evidence="6">
    <location>
        <begin position="1489"/>
        <end position="1565"/>
    </location>
</feature>
<dbReference type="PROSITE" id="PS00012">
    <property type="entry name" value="PHOSPHOPANTETHEINE"/>
    <property type="match status" value="1"/>
</dbReference>
<dbReference type="Gene3D" id="3.40.47.10">
    <property type="match status" value="1"/>
</dbReference>
<dbReference type="SUPFAM" id="SSF47336">
    <property type="entry name" value="ACP-like"/>
    <property type="match status" value="1"/>
</dbReference>
<dbReference type="SUPFAM" id="SSF55048">
    <property type="entry name" value="Probable ACP-binding domain of malonyl-CoA ACP transacylase"/>
    <property type="match status" value="1"/>
</dbReference>
<dbReference type="Gene3D" id="3.40.366.10">
    <property type="entry name" value="Malonyl-Coenzyme A Acyl Carrier Protein, domain 2"/>
    <property type="match status" value="1"/>
</dbReference>
<dbReference type="InterPro" id="IPR020806">
    <property type="entry name" value="PKS_PP-bd"/>
</dbReference>
<dbReference type="Pfam" id="PF08659">
    <property type="entry name" value="KR"/>
    <property type="match status" value="1"/>
</dbReference>
<dbReference type="InterPro" id="IPR006162">
    <property type="entry name" value="Ppantetheine_attach_site"/>
</dbReference>
<dbReference type="Gene3D" id="3.40.50.1820">
    <property type="entry name" value="alpha/beta hydrolase"/>
    <property type="match status" value="1"/>
</dbReference>
<sequence length="1595" mass="169535">MEHGHPPGDTDIAIVGMAGRFPGATDIATFWRNISTGVESFTRFSDEDLIAAGVDPATFQQPNYVRSRPILEDIRGFDAGFFGYNPREATLADPQQRIFLECVWEALECAGYAAPHSRGSVGVFAGMNISGYLLTRLMAFQMGVDTSALMIGNDKDSLATNVSFRLDLNGPSLSVQTFCSTSLVAVHLASESLRRGECDMALAGGVSVRIPDRIGYLWEEGGQESPDGHVRTFDAEGRGSMFGDGAAVVTLKRLPDAIADRDTVFAVIRGSAINNDGAMKFSYLAPSIDGQRRCVSAALARAGVDPADVSYVEAHGTATEVGDPMEVAALTRAFGATGRGQYCVLGSIKPNVGHLDRASGVTGLIKVVQSLHNELIPGTLHYTSPNPEIDFEASPFRVTAEPTPWPRTGDRPRIAGISSLGMGGTNAHAIVTEAPLPAERPARSRRWQILPVSARSAAAAERSCARLAEHLNGPAGSPGSPVGPSDLGDIAYTLQAGRKVFNHRKVVVADSTGRAAALLADPAGPLGRNDATVGRQVGFLLAGVGEQYPGMVAGLYAEDPGFRADVDECLAVLGLTEPGQLSDVFTPAERTAGSGANGSNGASGAVGADDLARLLGRAGAAQAPRSTTDAHLVQPAVFVAEYALARRLMRWGLRPEVMIGYSLGEYVAACLAGVLSLPDALRLVAYRAKLITSQPEGAMLAVSANERRLTAVLGEEGIRDLDVAVRTGSQVVLAGPEAAVEAAAARLLEARIGHRRLETTHAFHSRMLAPVAGELTAWITDNITLNAPSLPYLSNVTGAPVTAELVTDPGYWARHMCETVEFGAGLDHVLGVPELALAEIGPGQSLGALTRGHPACERGRWPLIVTTLPAAGDPLDAGAALATAVAKLWLTGVPVDWDALHDDGDGWRPGRVPLPCYPFEHQEYWLEIDESALGGGGTPAFDESDPKSIAKAYPRLPDTRWIHAPTWRETTPRAPVPQEADRWLVYTDAGLADELAAPLLAHLEATGRQAVLVRPGEEFSSGPDGLRVRPGSPEDAGAVLRELTGRDWVPERIVHLWNADGDGPVEESLRRGLHTLVAFARACGDLGLHGWTLDIVTGGAHRVHPGDRVHAAAGTLLGPTRLIPVEYPRTRTRLIDLGPEAGPGTGAGARALLAELRAEPADQVVALRGGRRWIPDYETLDAGVIEQSPPAARVRQGGVYLVTGGLGGIGLAMAERLAERYRARLVLLGRTPVPPREEWASILAGGNAAGEVLRRLEGLRRLEAAGSGVITVAGDVSRVEDVRRAVDAAIENFGELDGVLHCAGVPAVGLMQFKTVADMDRVLAPKVAGTLALAEVLREVPVDFLALFSSTTSATGGGAGQVDYCAANAFLDSFALSDPLPGVTVTSIDWCEWTWNGWTDGLDNYDEGSRQYFEWYRENFGLTFDQGWETLLRVLASGEPHVVASTQDFAPMVAMSRRSSIESHQAVVKKIRDAFGRHPRPDLSTAYVEPQSPTEETIAGVWTEALGLEQVGVHDNFFELGGNSLLGMEIIAEVRKALELSYLPPHILYQAPTIASLAEAATADQESGGQPAEAREQQRSRIAQRRNMLRSGRTS</sequence>
<dbReference type="InterPro" id="IPR014043">
    <property type="entry name" value="Acyl_transferase_dom"/>
</dbReference>
<dbReference type="InterPro" id="IPR057326">
    <property type="entry name" value="KR_dom"/>
</dbReference>
<keyword evidence="2" id="KW-0597">Phosphoprotein</keyword>
<accession>A0ABP6KZ23</accession>
<keyword evidence="4" id="KW-0012">Acyltransferase</keyword>
<evidence type="ECO:0000313" key="8">
    <source>
        <dbReference type="EMBL" id="GAA3025329.1"/>
    </source>
</evidence>
<dbReference type="SMART" id="SM00822">
    <property type="entry name" value="PKS_KR"/>
    <property type="match status" value="1"/>
</dbReference>
<dbReference type="Pfam" id="PF00109">
    <property type="entry name" value="ketoacyl-synt"/>
    <property type="match status" value="1"/>
</dbReference>
<dbReference type="SMART" id="SM00823">
    <property type="entry name" value="PKS_PP"/>
    <property type="match status" value="1"/>
</dbReference>
<dbReference type="SUPFAM" id="SSF52151">
    <property type="entry name" value="FabD/lysophospholipase-like"/>
    <property type="match status" value="1"/>
</dbReference>
<dbReference type="Pfam" id="PF00698">
    <property type="entry name" value="Acyl_transf_1"/>
    <property type="match status" value="1"/>
</dbReference>
<dbReference type="Gene3D" id="3.30.70.250">
    <property type="entry name" value="Malonyl-CoA ACP transacylase, ACP-binding"/>
    <property type="match status" value="1"/>
</dbReference>
<feature type="region of interest" description="Disordered" evidence="5">
    <location>
        <begin position="1560"/>
        <end position="1595"/>
    </location>
</feature>
<dbReference type="Pfam" id="PF02801">
    <property type="entry name" value="Ketoacyl-synt_C"/>
    <property type="match status" value="1"/>
</dbReference>
<proteinExistence type="predicted"/>
<dbReference type="InterPro" id="IPR016036">
    <property type="entry name" value="Malonyl_transacylase_ACP-bd"/>
</dbReference>
<dbReference type="Pfam" id="PF16197">
    <property type="entry name" value="KAsynt_C_assoc"/>
    <property type="match status" value="1"/>
</dbReference>
<dbReference type="SMART" id="SM00825">
    <property type="entry name" value="PKS_KS"/>
    <property type="match status" value="1"/>
</dbReference>
<dbReference type="Pfam" id="PF00550">
    <property type="entry name" value="PP-binding"/>
    <property type="match status" value="1"/>
</dbReference>
<dbReference type="CDD" id="cd00833">
    <property type="entry name" value="PKS"/>
    <property type="match status" value="1"/>
</dbReference>
<dbReference type="InterPro" id="IPR020841">
    <property type="entry name" value="PKS_Beta-ketoAc_synthase_dom"/>
</dbReference>
<dbReference type="InterPro" id="IPR049490">
    <property type="entry name" value="C883_1060-like_KR_N"/>
</dbReference>
<organism evidence="8 9">
    <name type="scientific">Streptosporangium longisporum</name>
    <dbReference type="NCBI Taxonomy" id="46187"/>
    <lineage>
        <taxon>Bacteria</taxon>
        <taxon>Bacillati</taxon>
        <taxon>Actinomycetota</taxon>
        <taxon>Actinomycetes</taxon>
        <taxon>Streptosporangiales</taxon>
        <taxon>Streptosporangiaceae</taxon>
        <taxon>Streptosporangium</taxon>
    </lineage>
</organism>
<feature type="domain" description="Ketosynthase family 3 (KS3)" evidence="7">
    <location>
        <begin position="9"/>
        <end position="433"/>
    </location>
</feature>
<name>A0ABP6KZ23_9ACTN</name>
<dbReference type="Gene3D" id="3.40.50.720">
    <property type="entry name" value="NAD(P)-binding Rossmann-like Domain"/>
    <property type="match status" value="1"/>
</dbReference>
<dbReference type="Proteomes" id="UP001499930">
    <property type="component" value="Unassembled WGS sequence"/>
</dbReference>
<dbReference type="InterPro" id="IPR036291">
    <property type="entry name" value="NAD(P)-bd_dom_sf"/>
</dbReference>
<keyword evidence="9" id="KW-1185">Reference proteome</keyword>
<dbReference type="InterPro" id="IPR001227">
    <property type="entry name" value="Ac_transferase_dom_sf"/>
</dbReference>
<protein>
    <submittedName>
        <fullName evidence="8">Uncharacterized protein</fullName>
    </submittedName>
</protein>
<keyword evidence="3" id="KW-0808">Transferase</keyword>
<dbReference type="InterPro" id="IPR029058">
    <property type="entry name" value="AB_hydrolase_fold"/>
</dbReference>
<evidence type="ECO:0000256" key="1">
    <source>
        <dbReference type="ARBA" id="ARBA00022450"/>
    </source>
</evidence>
<evidence type="ECO:0000313" key="9">
    <source>
        <dbReference type="Proteomes" id="UP001499930"/>
    </source>
</evidence>
<evidence type="ECO:0000256" key="5">
    <source>
        <dbReference type="SAM" id="MobiDB-lite"/>
    </source>
</evidence>
<dbReference type="PROSITE" id="PS50075">
    <property type="entry name" value="CARRIER"/>
    <property type="match status" value="1"/>
</dbReference>
<dbReference type="InterPro" id="IPR014031">
    <property type="entry name" value="Ketoacyl_synth_C"/>
</dbReference>
<dbReference type="PROSITE" id="PS52004">
    <property type="entry name" value="KS3_2"/>
    <property type="match status" value="1"/>
</dbReference>
<dbReference type="EMBL" id="BAAAWD010000015">
    <property type="protein sequence ID" value="GAA3025329.1"/>
    <property type="molecule type" value="Genomic_DNA"/>
</dbReference>
<dbReference type="SMART" id="SM00827">
    <property type="entry name" value="PKS_AT"/>
    <property type="match status" value="1"/>
</dbReference>
<dbReference type="InterPro" id="IPR013968">
    <property type="entry name" value="PKS_KR"/>
</dbReference>
<reference evidence="9" key="1">
    <citation type="journal article" date="2019" name="Int. J. Syst. Evol. Microbiol.">
        <title>The Global Catalogue of Microorganisms (GCM) 10K type strain sequencing project: providing services to taxonomists for standard genome sequencing and annotation.</title>
        <authorList>
            <consortium name="The Broad Institute Genomics Platform"/>
            <consortium name="The Broad Institute Genome Sequencing Center for Infectious Disease"/>
            <person name="Wu L."/>
            <person name="Ma J."/>
        </authorList>
    </citation>
    <scope>NUCLEOTIDE SEQUENCE [LARGE SCALE GENOMIC DNA]</scope>
    <source>
        <strain evidence="9">JCM 3106</strain>
    </source>
</reference>
<comment type="caution">
    <text evidence="8">The sequence shown here is derived from an EMBL/GenBank/DDBJ whole genome shotgun (WGS) entry which is preliminary data.</text>
</comment>
<dbReference type="InterPro" id="IPR050091">
    <property type="entry name" value="PKS_NRPS_Biosynth_Enz"/>
</dbReference>
<dbReference type="SUPFAM" id="SSF51735">
    <property type="entry name" value="NAD(P)-binding Rossmann-fold domains"/>
    <property type="match status" value="2"/>
</dbReference>
<gene>
    <name evidence="8" type="ORF">GCM10017559_58740</name>
</gene>
<dbReference type="PANTHER" id="PTHR43775:SF51">
    <property type="entry name" value="INACTIVE PHENOLPHTHIOCEROL SYNTHESIS POLYKETIDE SYNTHASE TYPE I PKS1-RELATED"/>
    <property type="match status" value="1"/>
</dbReference>
<dbReference type="InterPro" id="IPR014030">
    <property type="entry name" value="Ketoacyl_synth_N"/>
</dbReference>
<keyword evidence="1" id="KW-0596">Phosphopantetheine</keyword>
<evidence type="ECO:0000256" key="3">
    <source>
        <dbReference type="ARBA" id="ARBA00022679"/>
    </source>
</evidence>
<dbReference type="SUPFAM" id="SSF53901">
    <property type="entry name" value="Thiolase-like"/>
    <property type="match status" value="1"/>
</dbReference>
<dbReference type="InterPro" id="IPR036736">
    <property type="entry name" value="ACP-like_sf"/>
</dbReference>
<dbReference type="Gene3D" id="3.30.70.3290">
    <property type="match status" value="1"/>
</dbReference>
<dbReference type="CDD" id="cd08953">
    <property type="entry name" value="KR_2_SDR_x"/>
    <property type="match status" value="1"/>
</dbReference>
<dbReference type="InterPro" id="IPR032821">
    <property type="entry name" value="PKS_assoc"/>
</dbReference>
<evidence type="ECO:0000259" key="6">
    <source>
        <dbReference type="PROSITE" id="PS50075"/>
    </source>
</evidence>
<evidence type="ECO:0000256" key="4">
    <source>
        <dbReference type="ARBA" id="ARBA00023315"/>
    </source>
</evidence>
<evidence type="ECO:0000256" key="2">
    <source>
        <dbReference type="ARBA" id="ARBA00022553"/>
    </source>
</evidence>
<dbReference type="Pfam" id="PF21394">
    <property type="entry name" value="Beta-ketacyl_N"/>
    <property type="match status" value="1"/>
</dbReference>
<evidence type="ECO:0000259" key="7">
    <source>
        <dbReference type="PROSITE" id="PS52004"/>
    </source>
</evidence>